<evidence type="ECO:0000256" key="3">
    <source>
        <dbReference type="SAM" id="SignalP"/>
    </source>
</evidence>
<evidence type="ECO:0000313" key="6">
    <source>
        <dbReference type="Proteomes" id="UP001157186"/>
    </source>
</evidence>
<dbReference type="InterPro" id="IPR038352">
    <property type="entry name" value="Imelysin_sf"/>
</dbReference>
<name>A0ABQ6GSF4_9GAMM</name>
<dbReference type="Gene3D" id="1.20.1420.20">
    <property type="entry name" value="M75 peptidase, HXXE motif"/>
    <property type="match status" value="1"/>
</dbReference>
<sequence>MKFSSVTKISAALLMAMSLTACVDDGEDGAAGQAGAAGVNGTNGVSSFVTRDDVLKTNANIAYAAYADALISAQDLRDAVNELVAAPSEVTMTAAKQAWLAAREPYGQTEVYRFREGPIDALKADGTFEDGEGPEGKINAWPLGEAIIDYVEPVVDGDSGPESPANALADNIIANITEFPVINAETLTSTFEFGEDERNVTTGYHAIEFLLWGQDLNQDFAGAGPRDASGGQRPVSDYFTTPGSCTSGQMAADEQICQRRGQYLIAATELLIADLTPVVNAWAPGAGEHYQAFIAGGNVSLAKMLEGMGRLSFGELAGERINIALTTDSQEDEHSCFSDNTHRDIFLNAKGVQNTYNASYVRINGEVIEGASIHDLLVKEGHHELANELRGALESTMAAAAVIDTKAKTGTPFDVLIQQGIDQPNVVAVIDALVEQTDVIEQVIDALGVSTNDLRQDTEEDI</sequence>
<dbReference type="CDD" id="cd14657">
    <property type="entry name" value="Imelysin_IrpA-like"/>
    <property type="match status" value="1"/>
</dbReference>
<feature type="signal peptide" evidence="3">
    <location>
        <begin position="1"/>
        <end position="23"/>
    </location>
</feature>
<organism evidence="5 6">
    <name type="scientific">Thalassotalea insulae</name>
    <dbReference type="NCBI Taxonomy" id="2056778"/>
    <lineage>
        <taxon>Bacteria</taxon>
        <taxon>Pseudomonadati</taxon>
        <taxon>Pseudomonadota</taxon>
        <taxon>Gammaproteobacteria</taxon>
        <taxon>Alteromonadales</taxon>
        <taxon>Colwelliaceae</taxon>
        <taxon>Thalassotalea</taxon>
    </lineage>
</organism>
<proteinExistence type="predicted"/>
<evidence type="ECO:0000256" key="1">
    <source>
        <dbReference type="ARBA" id="ARBA00004196"/>
    </source>
</evidence>
<feature type="domain" description="Imelysin-like" evidence="4">
    <location>
        <begin position="62"/>
        <end position="438"/>
    </location>
</feature>
<comment type="subcellular location">
    <subcellularLocation>
        <location evidence="1">Cell envelope</location>
    </subcellularLocation>
</comment>
<gene>
    <name evidence="5" type="ORF">tinsulaeT_21930</name>
</gene>
<dbReference type="Pfam" id="PF09375">
    <property type="entry name" value="Peptidase_M75"/>
    <property type="match status" value="1"/>
</dbReference>
<dbReference type="Proteomes" id="UP001157186">
    <property type="component" value="Unassembled WGS sequence"/>
</dbReference>
<evidence type="ECO:0000259" key="4">
    <source>
        <dbReference type="Pfam" id="PF09375"/>
    </source>
</evidence>
<keyword evidence="6" id="KW-1185">Reference proteome</keyword>
<keyword evidence="2 3" id="KW-0732">Signal</keyword>
<evidence type="ECO:0000256" key="2">
    <source>
        <dbReference type="ARBA" id="ARBA00022729"/>
    </source>
</evidence>
<dbReference type="RefSeq" id="WP_284244730.1">
    <property type="nucleotide sequence ID" value="NZ_BSST01000001.1"/>
</dbReference>
<dbReference type="InterPro" id="IPR018976">
    <property type="entry name" value="Imelysin-like"/>
</dbReference>
<comment type="caution">
    <text evidence="5">The sequence shown here is derived from an EMBL/GenBank/DDBJ whole genome shotgun (WGS) entry which is preliminary data.</text>
</comment>
<dbReference type="EMBL" id="BSST01000001">
    <property type="protein sequence ID" value="GLX78853.1"/>
    <property type="molecule type" value="Genomic_DNA"/>
</dbReference>
<dbReference type="PROSITE" id="PS51257">
    <property type="entry name" value="PROKAR_LIPOPROTEIN"/>
    <property type="match status" value="1"/>
</dbReference>
<reference evidence="5 6" key="1">
    <citation type="submission" date="2023-03" db="EMBL/GenBank/DDBJ databases">
        <title>Draft genome sequence of Thalassotalea insulae KCTC 62186T.</title>
        <authorList>
            <person name="Sawabe T."/>
        </authorList>
    </citation>
    <scope>NUCLEOTIDE SEQUENCE [LARGE SCALE GENOMIC DNA]</scope>
    <source>
        <strain evidence="5 6">KCTC 62186</strain>
    </source>
</reference>
<accession>A0ABQ6GSF4</accession>
<evidence type="ECO:0000313" key="5">
    <source>
        <dbReference type="EMBL" id="GLX78853.1"/>
    </source>
</evidence>
<protein>
    <submittedName>
        <fullName evidence="5">Peptidase</fullName>
    </submittedName>
</protein>
<feature type="chain" id="PRO_5046259932" evidence="3">
    <location>
        <begin position="24"/>
        <end position="462"/>
    </location>
</feature>